<name>A0ACC5VR32_9GAMM</name>
<dbReference type="EMBL" id="JABYQT010000001">
    <property type="protein sequence ID" value="MBZ5486430.1"/>
    <property type="molecule type" value="Genomic_DNA"/>
</dbReference>
<evidence type="ECO:0000313" key="2">
    <source>
        <dbReference type="Proteomes" id="UP001319846"/>
    </source>
</evidence>
<proteinExistence type="predicted"/>
<reference evidence="1" key="1">
    <citation type="submission" date="2020-06" db="EMBL/GenBank/DDBJ databases">
        <title>Whole Genome Sequence of Halomonas aquamarina MB598.</title>
        <authorList>
            <person name="Pervaiz M."/>
            <person name="Fariq A."/>
            <person name="Yasmin A."/>
            <person name="Welch M."/>
        </authorList>
    </citation>
    <scope>NUCLEOTIDE SEQUENCE</scope>
    <source>
        <strain evidence="1">MB598</strain>
    </source>
</reference>
<gene>
    <name evidence="1" type="ORF">HW452_02715</name>
</gene>
<accession>A0ACC5VR32</accession>
<protein>
    <submittedName>
        <fullName evidence="1">Lipopolysaccharide biosynthesis protein</fullName>
    </submittedName>
</protein>
<organism evidence="1 2">
    <name type="scientific">Vreelandella aquamarina</name>
    <dbReference type="NCBI Taxonomy" id="77097"/>
    <lineage>
        <taxon>Bacteria</taxon>
        <taxon>Pseudomonadati</taxon>
        <taxon>Pseudomonadota</taxon>
        <taxon>Gammaproteobacteria</taxon>
        <taxon>Oceanospirillales</taxon>
        <taxon>Halomonadaceae</taxon>
        <taxon>Vreelandella</taxon>
    </lineage>
</organism>
<keyword evidence="2" id="KW-1185">Reference proteome</keyword>
<comment type="caution">
    <text evidence="1">The sequence shown here is derived from an EMBL/GenBank/DDBJ whole genome shotgun (WGS) entry which is preliminary data.</text>
</comment>
<dbReference type="Proteomes" id="UP001319846">
    <property type="component" value="Unassembled WGS sequence"/>
</dbReference>
<evidence type="ECO:0000313" key="1">
    <source>
        <dbReference type="EMBL" id="MBZ5486430.1"/>
    </source>
</evidence>
<sequence>MEDLTLVGFVVMVLRQWRLMLVFMLAIIMLTAGVVYLKPAKYNFTTVYSVASYETAEGIKRGLETPDEVIAKISNVFLEQTRRSLLSKESIEQLPFETMVTNPRNTLLLSITSKSSEKNQEMIERFQENLIDLIQQDQQAIVESLTNSLQYQFEAYSQALEAARDANTERASELEATYIEAVTQLERRIASINEGNSTQVAVRSLEPVGLSKQLLLAIGFFLAFLLAPLAAIFSLFVKKVIAEYRLG</sequence>